<evidence type="ECO:0000259" key="6">
    <source>
        <dbReference type="Pfam" id="PF06271"/>
    </source>
</evidence>
<dbReference type="PANTHER" id="PTHR13659:SF5">
    <property type="entry name" value="PROTEIN FAM8A1"/>
    <property type="match status" value="1"/>
</dbReference>
<organism evidence="7 8">
    <name type="scientific">Diploptera punctata</name>
    <name type="common">Pacific beetle cockroach</name>
    <dbReference type="NCBI Taxonomy" id="6984"/>
    <lineage>
        <taxon>Eukaryota</taxon>
        <taxon>Metazoa</taxon>
        <taxon>Ecdysozoa</taxon>
        <taxon>Arthropoda</taxon>
        <taxon>Hexapoda</taxon>
        <taxon>Insecta</taxon>
        <taxon>Pterygota</taxon>
        <taxon>Neoptera</taxon>
        <taxon>Polyneoptera</taxon>
        <taxon>Dictyoptera</taxon>
        <taxon>Blattodea</taxon>
        <taxon>Blaberoidea</taxon>
        <taxon>Blaberidae</taxon>
        <taxon>Diplopterinae</taxon>
        <taxon>Diploptera</taxon>
    </lineage>
</organism>
<feature type="transmembrane region" description="Helical" evidence="5">
    <location>
        <begin position="242"/>
        <end position="261"/>
    </location>
</feature>
<keyword evidence="3 5" id="KW-1133">Transmembrane helix</keyword>
<dbReference type="Pfam" id="PF06271">
    <property type="entry name" value="RDD"/>
    <property type="match status" value="1"/>
</dbReference>
<accession>A0AAD7ZNS4</accession>
<dbReference type="EMBL" id="JASPKZ010007534">
    <property type="protein sequence ID" value="KAJ9583741.1"/>
    <property type="molecule type" value="Genomic_DNA"/>
</dbReference>
<protein>
    <recommendedName>
        <fullName evidence="6">RDD domain-containing protein</fullName>
    </recommendedName>
</protein>
<dbReference type="GO" id="GO:0016020">
    <property type="term" value="C:membrane"/>
    <property type="evidence" value="ECO:0007669"/>
    <property type="project" value="UniProtKB-SubCell"/>
</dbReference>
<comment type="subcellular location">
    <subcellularLocation>
        <location evidence="1">Membrane</location>
        <topology evidence="1">Multi-pass membrane protein</topology>
    </subcellularLocation>
</comment>
<dbReference type="PANTHER" id="PTHR13659">
    <property type="entry name" value="AUTOSOMAL HIGHLY CONSERVED PROTEIN"/>
    <property type="match status" value="1"/>
</dbReference>
<evidence type="ECO:0000256" key="2">
    <source>
        <dbReference type="ARBA" id="ARBA00022692"/>
    </source>
</evidence>
<keyword evidence="4 5" id="KW-0472">Membrane</keyword>
<proteinExistence type="predicted"/>
<evidence type="ECO:0000256" key="1">
    <source>
        <dbReference type="ARBA" id="ARBA00004141"/>
    </source>
</evidence>
<keyword evidence="8" id="KW-1185">Reference proteome</keyword>
<dbReference type="InterPro" id="IPR039871">
    <property type="entry name" value="FAM8A1"/>
</dbReference>
<evidence type="ECO:0000313" key="7">
    <source>
        <dbReference type="EMBL" id="KAJ9583741.1"/>
    </source>
</evidence>
<comment type="caution">
    <text evidence="7">The sequence shown here is derived from an EMBL/GenBank/DDBJ whole genome shotgun (WGS) entry which is preliminary data.</text>
</comment>
<dbReference type="InterPro" id="IPR010432">
    <property type="entry name" value="RDD"/>
</dbReference>
<feature type="domain" description="RDD" evidence="6">
    <location>
        <begin position="103"/>
        <end position="208"/>
    </location>
</feature>
<gene>
    <name evidence="7" type="ORF">L9F63_021904</name>
</gene>
<evidence type="ECO:0000256" key="5">
    <source>
        <dbReference type="SAM" id="Phobius"/>
    </source>
</evidence>
<name>A0AAD7ZNS4_DIPPU</name>
<evidence type="ECO:0000256" key="4">
    <source>
        <dbReference type="ARBA" id="ARBA00023136"/>
    </source>
</evidence>
<feature type="transmembrane region" description="Helical" evidence="5">
    <location>
        <begin position="114"/>
        <end position="135"/>
    </location>
</feature>
<reference evidence="7" key="2">
    <citation type="submission" date="2023-05" db="EMBL/GenBank/DDBJ databases">
        <authorList>
            <person name="Fouks B."/>
        </authorList>
    </citation>
    <scope>NUCLEOTIDE SEQUENCE</scope>
    <source>
        <strain evidence="7">Stay&amp;Tobe</strain>
        <tissue evidence="7">Testes</tissue>
    </source>
</reference>
<sequence length="285" mass="32530">MAEKTKSHPSNIENNNGATYTNNAEYFNALEKWLQSVYLWQSFVATFSYAPMIDQFATSNVNMQNGIPFMPVSQDNSLRGRRLVATVRPIQHQLPDGGIEYKVPPLWKRFIAEFLDFLILFLLKLAVTFVAVDFFDFIDLDKYDLDVLQPNVKIDYKMALEMTSEILLLEFIHRIVVCIFETFWLQRGIGGRIGGATPGKTVMGIRVVLCTKVTPIEGRPVDVIAVHPGTDLGLGWAFARSFVKNLVLAVLFPICFALFFFRHNRTGYDIMCRTIVVEDPPRQRH</sequence>
<keyword evidence="2 5" id="KW-0812">Transmembrane</keyword>
<dbReference type="AlphaFoldDB" id="A0AAD7ZNS4"/>
<dbReference type="Proteomes" id="UP001233999">
    <property type="component" value="Unassembled WGS sequence"/>
</dbReference>
<reference evidence="7" key="1">
    <citation type="journal article" date="2023" name="IScience">
        <title>Live-bearing cockroach genome reveals convergent evolutionary mechanisms linked to viviparity in insects and beyond.</title>
        <authorList>
            <person name="Fouks B."/>
            <person name="Harrison M.C."/>
            <person name="Mikhailova A.A."/>
            <person name="Marchal E."/>
            <person name="English S."/>
            <person name="Carruthers M."/>
            <person name="Jennings E.C."/>
            <person name="Chiamaka E.L."/>
            <person name="Frigard R.A."/>
            <person name="Pippel M."/>
            <person name="Attardo G.M."/>
            <person name="Benoit J.B."/>
            <person name="Bornberg-Bauer E."/>
            <person name="Tobe S.S."/>
        </authorList>
    </citation>
    <scope>NUCLEOTIDE SEQUENCE</scope>
    <source>
        <strain evidence="7">Stay&amp;Tobe</strain>
    </source>
</reference>
<evidence type="ECO:0000313" key="8">
    <source>
        <dbReference type="Proteomes" id="UP001233999"/>
    </source>
</evidence>
<evidence type="ECO:0000256" key="3">
    <source>
        <dbReference type="ARBA" id="ARBA00022989"/>
    </source>
</evidence>